<name>A0AAV8PEK5_ENSVE</name>
<evidence type="ECO:0000256" key="1">
    <source>
        <dbReference type="ARBA" id="ARBA00006993"/>
    </source>
</evidence>
<keyword evidence="5" id="KW-1185">Reference proteome</keyword>
<dbReference type="Gene3D" id="1.20.5.340">
    <property type="match status" value="1"/>
</dbReference>
<comment type="similarity">
    <text evidence="1 2">Belongs to the SCAR/WAVE family.</text>
</comment>
<comment type="function">
    <text evidence="2">Involved in regulation of actin and microtubule organization. Part of a WAVE complex that activates the Arp2/3 complex.</text>
</comment>
<dbReference type="GO" id="GO:0071933">
    <property type="term" value="F:Arp2/3 complex binding"/>
    <property type="evidence" value="ECO:0007669"/>
    <property type="project" value="TreeGrafter"/>
</dbReference>
<feature type="region of interest" description="Disordered" evidence="3">
    <location>
        <begin position="339"/>
        <end position="380"/>
    </location>
</feature>
<evidence type="ECO:0000313" key="4">
    <source>
        <dbReference type="EMBL" id="KAJ8484616.1"/>
    </source>
</evidence>
<dbReference type="InterPro" id="IPR028288">
    <property type="entry name" value="SCAR/WAVE_fam"/>
</dbReference>
<reference evidence="4 5" key="1">
    <citation type="submission" date="2022-12" db="EMBL/GenBank/DDBJ databases">
        <title>Chromosome-scale assembly of the Ensete ventricosum genome.</title>
        <authorList>
            <person name="Dussert Y."/>
            <person name="Stocks J."/>
            <person name="Wendawek A."/>
            <person name="Woldeyes F."/>
            <person name="Nichols R.A."/>
            <person name="Borrell J.S."/>
        </authorList>
    </citation>
    <scope>NUCLEOTIDE SEQUENCE [LARGE SCALE GENOMIC DNA]</scope>
    <source>
        <strain evidence="5">cv. Maze</strain>
        <tissue evidence="4">Seeds</tissue>
    </source>
</reference>
<accession>A0AAV8PEK5</accession>
<dbReference type="Gene3D" id="6.10.280.150">
    <property type="match status" value="1"/>
</dbReference>
<feature type="compositionally biased region" description="Polar residues" evidence="3">
    <location>
        <begin position="1309"/>
        <end position="1319"/>
    </location>
</feature>
<feature type="compositionally biased region" description="Acidic residues" evidence="3">
    <location>
        <begin position="1503"/>
        <end position="1514"/>
    </location>
</feature>
<dbReference type="GO" id="GO:0005856">
    <property type="term" value="C:cytoskeleton"/>
    <property type="evidence" value="ECO:0007669"/>
    <property type="project" value="UniProtKB-SubCell"/>
</dbReference>
<protein>
    <recommendedName>
        <fullName evidence="2">Protein SCAR</fullName>
    </recommendedName>
    <alternativeName>
        <fullName evidence="2">Protein WAVE</fullName>
    </alternativeName>
</protein>
<feature type="region of interest" description="Disordered" evidence="3">
    <location>
        <begin position="1400"/>
        <end position="1445"/>
    </location>
</feature>
<dbReference type="Proteomes" id="UP001222027">
    <property type="component" value="Unassembled WGS sequence"/>
</dbReference>
<dbReference type="GO" id="GO:0003779">
    <property type="term" value="F:actin binding"/>
    <property type="evidence" value="ECO:0007669"/>
    <property type="project" value="UniProtKB-UniRule"/>
</dbReference>
<dbReference type="GO" id="GO:0034237">
    <property type="term" value="F:protein kinase A regulatory subunit binding"/>
    <property type="evidence" value="ECO:0007669"/>
    <property type="project" value="TreeGrafter"/>
</dbReference>
<keyword evidence="2" id="KW-0009">Actin-binding</keyword>
<evidence type="ECO:0000256" key="2">
    <source>
        <dbReference type="RuleBase" id="RU367034"/>
    </source>
</evidence>
<dbReference type="PANTHER" id="PTHR12902">
    <property type="entry name" value="WASP-1"/>
    <property type="match status" value="1"/>
</dbReference>
<feature type="compositionally biased region" description="Polar residues" evidence="3">
    <location>
        <begin position="339"/>
        <end position="353"/>
    </location>
</feature>
<feature type="compositionally biased region" description="Polar residues" evidence="3">
    <location>
        <begin position="1488"/>
        <end position="1497"/>
    </location>
</feature>
<dbReference type="GO" id="GO:0030036">
    <property type="term" value="P:actin cytoskeleton organization"/>
    <property type="evidence" value="ECO:0007669"/>
    <property type="project" value="UniProtKB-UniRule"/>
</dbReference>
<sequence>MRSVSYGMYYQLNHKHGIKFTIHGPDVMMEWRIHSGKTPAKKKKKKGVFGRRRSLFWTSNTMPTIRYRIRNEYGLGGSELYGAADKDDPKALLEGVAAAGLVGLLRQLGDLAEFAAEIFHNLYEEVINTASRGHKLFLQVQQLETDLKSIGFSSESASSCLSYRQGIDGHCNLQIDHNLITAGDMPHFIMETYRECRGPPQFFKLDKYDLDGAGAYNTQSEKRARKIKKKVSYSFNGESPEPFVMPPIDSRLQPAICGQYCDKEHLEHVKLKPRQLNESVIHRLKSYMEDHIDFHRVVQQLLSPSSVNQSVMMKSTDLGESVAEVHKMVADASYNIEKNWNPSTSKQEMTTASDLEKQETKRKGFSGEESEPASELGIEHPIYSMLEEKIKISKNGKRTERHSYDTQEANSNILPAQEFIQNGFSPDAECRSGNSSDGYISDEISSELDNYMDALTTIESEKETDIENLGKLNSVFNSIESRETDSDTNEEQEELKAQYPEQYSIENSTSSPGFSTIFRKGAANPSFSDTLGHLAAQLLEENKNDSGFPSNSDVAHFEQLYDKQVKCEFSDHLLISGACDVMTSDIPTSAVHGEAYPSLCTTDLTPTISLATVGMNETTPFERVTDRVVIHLDGELQCKSENSELSSQEKSNMIHGELAKNPGVVFDSLHHMMDQNLLRKDDITKEIDSDNYIKEQSSHDIASTKNGTVLHSQKQHETTLERGITSIEVSPASFSMNSVKFQELAKQDQGACFLVKPIILDPESGNVITSDDGLSSSKSVLILEHVDALTTGKTPISIMSPFEEDALYGTDKSQQSCTGEDAFPDNMHFLSDKLKNDVMQGSMHAVDLMVVPHKSTMSITQKNVENIDSYNDVGIFNLELQQQLVADGAYLGGRTHKIFEQTCSEDATQLDYSSCTYICASSDKQASSSPSLIPAETFETKISSGLEHLQKSSPDNLKEIIPEIALVKTAETFEFFGKESSRDPDNVSLIQDEQQLKSFAPHSVEDSSATQSSTGIYSTELVDKKILVDSSGSECLIDCKASILCPTKSSNDYMVLAEPSGLSQNVSELQGDGEPNLISLQQNCKHLEPFEEISSTKKRTAVFGTQSTRISSPSIDSDVSFSEPNIPSSKEIISGRLYREGFFLFQCNCIADTIEQQASEQQPELASGSPLLENCATSENTEAISQIAHLPPIPWRLTKPPLISLVSSRNVAQPPSGSNLAISSISAVQNEPSQKLLATGIEIAESDYVVQSQKSCKVPASVKESYEHDTLHSDGKITSPALESPLEEDKQVYDLNAFGEGICKSTELPSTVENKSSQDVPVLPSDETQPSKLLEVTQCLNEKSQDLDSSRSQNGAANSDRKSPISFIVASAIEEHKFSHEVTGSAVSARLSPLPMTKFKNPRHGFLSTEEKSSSTVHDSTTETPENEKPTTKIHPAIHRPNDPLIEVNASHGRSKLRKVPELICSAAVPKSDETGSFLEQDKKQVLQPETNTNSIRQACAGSDDDDDNNDEDS</sequence>
<evidence type="ECO:0000313" key="5">
    <source>
        <dbReference type="Proteomes" id="UP001222027"/>
    </source>
</evidence>
<keyword evidence="2" id="KW-0206">Cytoskeleton</keyword>
<keyword evidence="2" id="KW-0963">Cytoplasm</keyword>
<feature type="region of interest" description="Disordered" evidence="3">
    <location>
        <begin position="1309"/>
        <end position="1331"/>
    </location>
</feature>
<proteinExistence type="inferred from homology"/>
<dbReference type="EMBL" id="JAQQAF010000005">
    <property type="protein sequence ID" value="KAJ8484616.1"/>
    <property type="molecule type" value="Genomic_DNA"/>
</dbReference>
<dbReference type="GO" id="GO:2000601">
    <property type="term" value="P:positive regulation of Arp2/3 complex-mediated actin nucleation"/>
    <property type="evidence" value="ECO:0007669"/>
    <property type="project" value="TreeGrafter"/>
</dbReference>
<evidence type="ECO:0000256" key="3">
    <source>
        <dbReference type="SAM" id="MobiDB-lite"/>
    </source>
</evidence>
<feature type="compositionally biased region" description="Basic and acidic residues" evidence="3">
    <location>
        <begin position="354"/>
        <end position="366"/>
    </location>
</feature>
<organism evidence="4 5">
    <name type="scientific">Ensete ventricosum</name>
    <name type="common">Abyssinian banana</name>
    <name type="synonym">Musa ensete</name>
    <dbReference type="NCBI Taxonomy" id="4639"/>
    <lineage>
        <taxon>Eukaryota</taxon>
        <taxon>Viridiplantae</taxon>
        <taxon>Streptophyta</taxon>
        <taxon>Embryophyta</taxon>
        <taxon>Tracheophyta</taxon>
        <taxon>Spermatophyta</taxon>
        <taxon>Magnoliopsida</taxon>
        <taxon>Liliopsida</taxon>
        <taxon>Zingiberales</taxon>
        <taxon>Musaceae</taxon>
        <taxon>Ensete</taxon>
    </lineage>
</organism>
<feature type="region of interest" description="Disordered" evidence="3">
    <location>
        <begin position="1469"/>
        <end position="1514"/>
    </location>
</feature>
<comment type="caution">
    <text evidence="4">The sequence shown here is derived from an EMBL/GenBank/DDBJ whole genome shotgun (WGS) entry which is preliminary data.</text>
</comment>
<comment type="subcellular location">
    <subcellularLocation>
        <location evidence="2">Cytoplasm</location>
        <location evidence="2">Cytoskeleton</location>
    </subcellularLocation>
</comment>
<dbReference type="PANTHER" id="PTHR12902:SF1">
    <property type="entry name" value="WISKOTT-ALDRICH SYNDROME PROTEIN FAMILY MEMBER"/>
    <property type="match status" value="1"/>
</dbReference>
<gene>
    <name evidence="4" type="ORF">OPV22_017101</name>
</gene>